<evidence type="ECO:0000256" key="1">
    <source>
        <dbReference type="ARBA" id="ARBA00022679"/>
    </source>
</evidence>
<evidence type="ECO:0000256" key="2">
    <source>
        <dbReference type="PROSITE-ProRule" id="PRU00339"/>
    </source>
</evidence>
<accession>A0ABS4BMT0</accession>
<keyword evidence="2" id="KW-0802">TPR repeat</keyword>
<keyword evidence="1" id="KW-0808">Transferase</keyword>
<comment type="caution">
    <text evidence="3">The sequence shown here is derived from an EMBL/GenBank/DDBJ whole genome shotgun (WGS) entry which is preliminary data.</text>
</comment>
<dbReference type="Pfam" id="PF13469">
    <property type="entry name" value="Sulfotransfer_3"/>
    <property type="match status" value="1"/>
</dbReference>
<evidence type="ECO:0000313" key="4">
    <source>
        <dbReference type="Proteomes" id="UP000678276"/>
    </source>
</evidence>
<keyword evidence="4" id="KW-1185">Reference proteome</keyword>
<feature type="repeat" description="TPR" evidence="2">
    <location>
        <begin position="133"/>
        <end position="166"/>
    </location>
</feature>
<dbReference type="Pfam" id="PF13414">
    <property type="entry name" value="TPR_11"/>
    <property type="match status" value="1"/>
</dbReference>
<sequence>MPAAALSPDLAIRKVKSFVKKGEVQKALVLCNQVLERYPGNRRIVDEVEAIGKRAGSVGENAVFLQAEIVKLASHYHAGRYGEVIRHGHVLLASAPSAALVHNLVGSAHQALGDLEEAAKSYHAALQIKPDYAEVVRSLGEVVLKLGRYGEALPLLDRAIALRGGEAETLTWRGDALAGLGRDDEAFAAYELALRRDPEHATAWNGRALCLERFGRIEEAVASLRRALDIIPDYIAARLNLGRVQTFSSGDFDLQQMEVWWNGADLSRDNRIILGFALGKAYDDIGETAKAFPVFAEANRLRREAIGYDISIHERLVASIVALQRQRLCDSAKWFVPHDTLARRPIFIIGMPRSGTSLAEQILASHSGVFGAGETSAVERAVKPVFAQLASGDVETRRRGLRAIRDRYNGFLAGLNTDAPFVTDKMPINFLWAGAIRAAFPEAILIHTARDAAAVCFSNFKHNFSDDGLGFCLDLRDVARFHRLHDALMSFWHETMPGAIYPLDYEALTENQEDETRALLAHCGLEFEDACLEFHATSRVVRTASARQVRQKMYQGSSKAWRAYEADLAPMLEILAAPMPRL</sequence>
<name>A0ABS4BMT0_9HYPH</name>
<feature type="repeat" description="TPR" evidence="2">
    <location>
        <begin position="201"/>
        <end position="234"/>
    </location>
</feature>
<feature type="repeat" description="TPR" evidence="2">
    <location>
        <begin position="167"/>
        <end position="200"/>
    </location>
</feature>
<dbReference type="PANTHER" id="PTHR12788">
    <property type="entry name" value="PROTEIN-TYROSINE SULFOTRANSFERASE 2"/>
    <property type="match status" value="1"/>
</dbReference>
<evidence type="ECO:0000313" key="3">
    <source>
        <dbReference type="EMBL" id="MBP0618047.1"/>
    </source>
</evidence>
<dbReference type="InterPro" id="IPR027417">
    <property type="entry name" value="P-loop_NTPase"/>
</dbReference>
<proteinExistence type="predicted"/>
<dbReference type="SMART" id="SM00028">
    <property type="entry name" value="TPR"/>
    <property type="match status" value="5"/>
</dbReference>
<dbReference type="PROSITE" id="PS50005">
    <property type="entry name" value="TPR"/>
    <property type="match status" value="4"/>
</dbReference>
<protein>
    <submittedName>
        <fullName evidence="3">Sulfotransferase</fullName>
    </submittedName>
</protein>
<feature type="repeat" description="TPR" evidence="2">
    <location>
        <begin position="99"/>
        <end position="132"/>
    </location>
</feature>
<gene>
    <name evidence="3" type="ORF">J6595_20900</name>
</gene>
<dbReference type="EMBL" id="JAGJCF010000024">
    <property type="protein sequence ID" value="MBP0618047.1"/>
    <property type="molecule type" value="Genomic_DNA"/>
</dbReference>
<dbReference type="InterPro" id="IPR026634">
    <property type="entry name" value="TPST-like"/>
</dbReference>
<organism evidence="3 4">
    <name type="scientific">Jiella mangrovi</name>
    <dbReference type="NCBI Taxonomy" id="2821407"/>
    <lineage>
        <taxon>Bacteria</taxon>
        <taxon>Pseudomonadati</taxon>
        <taxon>Pseudomonadota</taxon>
        <taxon>Alphaproteobacteria</taxon>
        <taxon>Hyphomicrobiales</taxon>
        <taxon>Aurantimonadaceae</taxon>
        <taxon>Jiella</taxon>
    </lineage>
</organism>
<dbReference type="SUPFAM" id="SSF48452">
    <property type="entry name" value="TPR-like"/>
    <property type="match status" value="1"/>
</dbReference>
<dbReference type="Proteomes" id="UP000678276">
    <property type="component" value="Unassembled WGS sequence"/>
</dbReference>
<dbReference type="Pfam" id="PF13432">
    <property type="entry name" value="TPR_16"/>
    <property type="match status" value="1"/>
</dbReference>
<dbReference type="SUPFAM" id="SSF52540">
    <property type="entry name" value="P-loop containing nucleoside triphosphate hydrolases"/>
    <property type="match status" value="1"/>
</dbReference>
<dbReference type="Gene3D" id="1.25.40.10">
    <property type="entry name" value="Tetratricopeptide repeat domain"/>
    <property type="match status" value="2"/>
</dbReference>
<dbReference type="RefSeq" id="WP_209597418.1">
    <property type="nucleotide sequence ID" value="NZ_JAGJCF010000024.1"/>
</dbReference>
<dbReference type="InterPro" id="IPR019734">
    <property type="entry name" value="TPR_rpt"/>
</dbReference>
<dbReference type="InterPro" id="IPR011990">
    <property type="entry name" value="TPR-like_helical_dom_sf"/>
</dbReference>
<dbReference type="Gene3D" id="3.40.50.300">
    <property type="entry name" value="P-loop containing nucleotide triphosphate hydrolases"/>
    <property type="match status" value="1"/>
</dbReference>
<dbReference type="PANTHER" id="PTHR12788:SF10">
    <property type="entry name" value="PROTEIN-TYROSINE SULFOTRANSFERASE"/>
    <property type="match status" value="1"/>
</dbReference>
<reference evidence="3 4" key="1">
    <citation type="submission" date="2021-04" db="EMBL/GenBank/DDBJ databases">
        <title>Whole genome sequence of Jiella sp. KSK16Y-1.</title>
        <authorList>
            <person name="Tuo L."/>
        </authorList>
    </citation>
    <scope>NUCLEOTIDE SEQUENCE [LARGE SCALE GENOMIC DNA]</scope>
    <source>
        <strain evidence="3 4">KSK16Y-1</strain>
    </source>
</reference>